<dbReference type="PANTHER" id="PTHR30537">
    <property type="entry name" value="HTH-TYPE TRANSCRIPTIONAL REGULATOR"/>
    <property type="match status" value="1"/>
</dbReference>
<proteinExistence type="inferred from homology"/>
<dbReference type="Gene3D" id="3.40.190.290">
    <property type="match status" value="1"/>
</dbReference>
<dbReference type="RefSeq" id="WP_100773055.1">
    <property type="nucleotide sequence ID" value="NZ_PIQN01000028.1"/>
</dbReference>
<keyword evidence="2" id="KW-0805">Transcription regulation</keyword>
<dbReference type="InterPro" id="IPR036390">
    <property type="entry name" value="WH_DNA-bd_sf"/>
</dbReference>
<dbReference type="CDD" id="cd08422">
    <property type="entry name" value="PBP2_CrgA_like"/>
    <property type="match status" value="1"/>
</dbReference>
<dbReference type="Gene3D" id="1.10.10.10">
    <property type="entry name" value="Winged helix-like DNA-binding domain superfamily/Winged helix DNA-binding domain"/>
    <property type="match status" value="1"/>
</dbReference>
<evidence type="ECO:0000313" key="6">
    <source>
        <dbReference type="EMBL" id="PKA39497.1"/>
    </source>
</evidence>
<comment type="caution">
    <text evidence="6">The sequence shown here is derived from an EMBL/GenBank/DDBJ whole genome shotgun (WGS) entry which is preliminary data.</text>
</comment>
<dbReference type="InterPro" id="IPR005119">
    <property type="entry name" value="LysR_subst-bd"/>
</dbReference>
<comment type="similarity">
    <text evidence="1">Belongs to the LysR transcriptional regulatory family.</text>
</comment>
<dbReference type="EMBL" id="PIQN01000028">
    <property type="protein sequence ID" value="PKA39497.1"/>
    <property type="molecule type" value="Genomic_DNA"/>
</dbReference>
<dbReference type="SUPFAM" id="SSF53850">
    <property type="entry name" value="Periplasmic binding protein-like II"/>
    <property type="match status" value="1"/>
</dbReference>
<dbReference type="SUPFAM" id="SSF46785">
    <property type="entry name" value="Winged helix' DNA-binding domain"/>
    <property type="match status" value="1"/>
</dbReference>
<dbReference type="InterPro" id="IPR058163">
    <property type="entry name" value="LysR-type_TF_proteobact-type"/>
</dbReference>
<evidence type="ECO:0000256" key="1">
    <source>
        <dbReference type="ARBA" id="ARBA00009437"/>
    </source>
</evidence>
<evidence type="ECO:0000256" key="4">
    <source>
        <dbReference type="ARBA" id="ARBA00023163"/>
    </source>
</evidence>
<keyword evidence="3" id="KW-0238">DNA-binding</keyword>
<evidence type="ECO:0000259" key="5">
    <source>
        <dbReference type="PROSITE" id="PS50931"/>
    </source>
</evidence>
<evidence type="ECO:0000313" key="7">
    <source>
        <dbReference type="Proteomes" id="UP000232164"/>
    </source>
</evidence>
<keyword evidence="4" id="KW-0804">Transcription</keyword>
<accession>A0A2N0D0B2</accession>
<dbReference type="GO" id="GO:0003700">
    <property type="term" value="F:DNA-binding transcription factor activity"/>
    <property type="evidence" value="ECO:0007669"/>
    <property type="project" value="InterPro"/>
</dbReference>
<protein>
    <submittedName>
        <fullName evidence="6">LysR family transcriptional regulator</fullName>
    </submittedName>
</protein>
<reference evidence="6 7" key="1">
    <citation type="submission" date="2017-11" db="EMBL/GenBank/DDBJ databases">
        <authorList>
            <person name="Han C.G."/>
        </authorList>
    </citation>
    <scope>NUCLEOTIDE SEQUENCE [LARGE SCALE GENOMIC DNA]</scope>
    <source>
        <strain evidence="6 7">HCNT1</strain>
    </source>
</reference>
<organism evidence="6 7">
    <name type="scientific">Rhizobium sullae</name>
    <name type="common">Rhizobium hedysari</name>
    <dbReference type="NCBI Taxonomy" id="50338"/>
    <lineage>
        <taxon>Bacteria</taxon>
        <taxon>Pseudomonadati</taxon>
        <taxon>Pseudomonadota</taxon>
        <taxon>Alphaproteobacteria</taxon>
        <taxon>Hyphomicrobiales</taxon>
        <taxon>Rhizobiaceae</taxon>
        <taxon>Rhizobium/Agrobacterium group</taxon>
        <taxon>Rhizobium</taxon>
    </lineage>
</organism>
<evidence type="ECO:0000256" key="3">
    <source>
        <dbReference type="ARBA" id="ARBA00023125"/>
    </source>
</evidence>
<dbReference type="PROSITE" id="PS50931">
    <property type="entry name" value="HTH_LYSR"/>
    <property type="match status" value="1"/>
</dbReference>
<dbReference type="GO" id="GO:0043565">
    <property type="term" value="F:sequence-specific DNA binding"/>
    <property type="evidence" value="ECO:0007669"/>
    <property type="project" value="TreeGrafter"/>
</dbReference>
<evidence type="ECO:0000256" key="2">
    <source>
        <dbReference type="ARBA" id="ARBA00023015"/>
    </source>
</evidence>
<dbReference type="Proteomes" id="UP000232164">
    <property type="component" value="Unassembled WGS sequence"/>
</dbReference>
<dbReference type="InterPro" id="IPR036388">
    <property type="entry name" value="WH-like_DNA-bd_sf"/>
</dbReference>
<dbReference type="InterPro" id="IPR000847">
    <property type="entry name" value="LysR_HTH_N"/>
</dbReference>
<name>A0A2N0D0B2_RHISU</name>
<dbReference type="PANTHER" id="PTHR30537:SF5">
    <property type="entry name" value="HTH-TYPE TRANSCRIPTIONAL ACTIVATOR TTDR-RELATED"/>
    <property type="match status" value="1"/>
</dbReference>
<gene>
    <name evidence="6" type="ORF">CWR43_32500</name>
</gene>
<dbReference type="GO" id="GO:0006351">
    <property type="term" value="P:DNA-templated transcription"/>
    <property type="evidence" value="ECO:0007669"/>
    <property type="project" value="TreeGrafter"/>
</dbReference>
<feature type="domain" description="HTH lysR-type" evidence="5">
    <location>
        <begin position="1"/>
        <end position="58"/>
    </location>
</feature>
<reference evidence="6 7" key="2">
    <citation type="submission" date="2017-12" db="EMBL/GenBank/DDBJ databases">
        <title>Genome sequence of Rhizobium sullae HCNT1 isolated from Sulla coronaria nodules and featuring peculiar denitrification phenotypes.</title>
        <authorList>
            <person name="De Diego-Diaz B."/>
            <person name="Treu L."/>
            <person name="Campanaro S."/>
            <person name="Da Silva Duarte V."/>
            <person name="Basaglia M."/>
            <person name="Favaro L."/>
            <person name="Casella S."/>
            <person name="Squartini A."/>
        </authorList>
    </citation>
    <scope>NUCLEOTIDE SEQUENCE [LARGE SCALE GENOMIC DNA]</scope>
    <source>
        <strain evidence="6 7">HCNT1</strain>
    </source>
</reference>
<sequence>MSTDDVLVFIAAVSAGSLAAAARRLGLTPMVATRRLASLETSVGVRLLHRTTRSLSLTPEGESFLPFAQALIDNEAAAMALLRSGVESASGLLRISVPISFGLKFIMPIVPGLLERNPDLRISVDMTDSLPDLVATGTDLAIRIARLRDSSLIARKLADNPRTIVASPQYLVRRGIPSSIDALSEHDCLSLTGATHWTFRLPEGERHARLNGRFSCSSIAGCYSACLAGGGLAMLSNWYVDDDIKAGRLERIDLGAAQPEPINIWAIYPTSRLLLPKVRVFIGALQGKLTESGIHGPID</sequence>
<dbReference type="Pfam" id="PF00126">
    <property type="entry name" value="HTH_1"/>
    <property type="match status" value="1"/>
</dbReference>
<dbReference type="Pfam" id="PF03466">
    <property type="entry name" value="LysR_substrate"/>
    <property type="match status" value="1"/>
</dbReference>
<dbReference type="AlphaFoldDB" id="A0A2N0D0B2"/>